<evidence type="ECO:0000313" key="1">
    <source>
        <dbReference type="EMBL" id="OIJ08391.1"/>
    </source>
</evidence>
<reference evidence="2 3" key="3">
    <citation type="journal article" date="2019" name="Int. J. Syst. Evol. Microbiol.">
        <title>Anaerobacillus isosaccharinicus sp. nov., an alkaliphilic bacterium which degrades isosaccharinic acid.</title>
        <authorList>
            <person name="Bassil N.M."/>
            <person name="Lloyd J.R."/>
        </authorList>
    </citation>
    <scope>NUCLEOTIDE SEQUENCE [LARGE SCALE GENOMIC DNA]</scope>
    <source>
        <strain evidence="2 3">NB2006</strain>
    </source>
</reference>
<evidence type="ECO:0000313" key="2">
    <source>
        <dbReference type="EMBL" id="QOY34150.1"/>
    </source>
</evidence>
<protein>
    <submittedName>
        <fullName evidence="2">Alpha/beta hydrolase</fullName>
    </submittedName>
</protein>
<gene>
    <name evidence="2" type="ORF">AWH56_015585</name>
    <name evidence="1" type="ORF">AWH56_19080</name>
</gene>
<dbReference type="Gene3D" id="3.40.50.1820">
    <property type="entry name" value="alpha/beta hydrolase"/>
    <property type="match status" value="1"/>
</dbReference>
<keyword evidence="2" id="KW-0378">Hydrolase</keyword>
<dbReference type="OrthoDB" id="2986585at2"/>
<name>A0A1S2L7N2_9BACI</name>
<keyword evidence="3" id="KW-1185">Reference proteome</keyword>
<dbReference type="GO" id="GO:0016787">
    <property type="term" value="F:hydrolase activity"/>
    <property type="evidence" value="ECO:0007669"/>
    <property type="project" value="UniProtKB-KW"/>
</dbReference>
<sequence length="247" mass="29034">MKIKERFFKVGEEWNVIHLPSKPNGFAIFIIGDINHFVQGNTSSWQQRPDQAKFIEELKNAGYTVVYSNLYGRNWGSDDACRLLKRLCDEVMKKEILNKKVHLIAEGMGALVAAKLVPKFEASFRSVVMINPCLSLKEYYNREKKNKLFYKRFLKELKKAYCLEEAELEKTISDMDIYNYQVMPVPSRIFYCMHATPYSLQSHVRPYEQMCNQQSNRVEVSIFLKSKPFEELAKHTIEFLKKHEQLL</sequence>
<dbReference type="EMBL" id="CP063356">
    <property type="protein sequence ID" value="QOY34150.1"/>
    <property type="molecule type" value="Genomic_DNA"/>
</dbReference>
<evidence type="ECO:0000313" key="3">
    <source>
        <dbReference type="Proteomes" id="UP000180175"/>
    </source>
</evidence>
<accession>A0A1S2L7N2</accession>
<dbReference type="RefSeq" id="WP_071318578.1">
    <property type="nucleotide sequence ID" value="NZ_CP063356.2"/>
</dbReference>
<dbReference type="InterPro" id="IPR029058">
    <property type="entry name" value="AB_hydrolase_fold"/>
</dbReference>
<dbReference type="Proteomes" id="UP000180175">
    <property type="component" value="Chromosome"/>
</dbReference>
<reference evidence="2" key="4">
    <citation type="submission" date="2020-10" db="EMBL/GenBank/DDBJ databases">
        <authorList>
            <person name="Bassil N.M."/>
            <person name="Lloyd J.R."/>
        </authorList>
    </citation>
    <scope>NUCLEOTIDE SEQUENCE</scope>
    <source>
        <strain evidence="2">NB2006</strain>
    </source>
</reference>
<dbReference type="KEGG" id="aia:AWH56_015585"/>
<reference evidence="1 3" key="1">
    <citation type="submission" date="2016-10" db="EMBL/GenBank/DDBJ databases">
        <title>Draft genome sequences of four alkaliphilic bacteria belonging to the Anaerobacillus genus.</title>
        <authorList>
            <person name="Bassil N.M."/>
            <person name="Lloyd J.R."/>
        </authorList>
    </citation>
    <scope>NUCLEOTIDE SEQUENCE [LARGE SCALE GENOMIC DNA]</scope>
    <source>
        <strain evidence="1 3">NB2006</strain>
    </source>
</reference>
<organism evidence="1 3">
    <name type="scientific">Anaerobacillus isosaccharinicus</name>
    <dbReference type="NCBI Taxonomy" id="1532552"/>
    <lineage>
        <taxon>Bacteria</taxon>
        <taxon>Bacillati</taxon>
        <taxon>Bacillota</taxon>
        <taxon>Bacilli</taxon>
        <taxon>Bacillales</taxon>
        <taxon>Bacillaceae</taxon>
        <taxon>Anaerobacillus</taxon>
    </lineage>
</organism>
<dbReference type="EMBL" id="LQXD01000162">
    <property type="protein sequence ID" value="OIJ08391.1"/>
    <property type="molecule type" value="Genomic_DNA"/>
</dbReference>
<proteinExistence type="predicted"/>
<reference evidence="2 3" key="2">
    <citation type="journal article" date="2017" name="Genome Announc.">
        <title>Draft Genome Sequences of Four Alkaliphilic Bacteria Belonging to the Anaerobacillus Genus.</title>
        <authorList>
            <person name="Bassil N.M."/>
            <person name="Lloyd J.R."/>
        </authorList>
    </citation>
    <scope>NUCLEOTIDE SEQUENCE [LARGE SCALE GENOMIC DNA]</scope>
    <source>
        <strain evidence="2 3">NB2006</strain>
    </source>
</reference>
<dbReference type="AlphaFoldDB" id="A0A1S2L7N2"/>
<dbReference type="SUPFAM" id="SSF53474">
    <property type="entry name" value="alpha/beta-Hydrolases"/>
    <property type="match status" value="1"/>
</dbReference>